<evidence type="ECO:0000256" key="2">
    <source>
        <dbReference type="ARBA" id="ARBA00023125"/>
    </source>
</evidence>
<dbReference type="Proteomes" id="UP000289794">
    <property type="component" value="Chromosome"/>
</dbReference>
<evidence type="ECO:0000256" key="4">
    <source>
        <dbReference type="SAM" id="MobiDB-lite"/>
    </source>
</evidence>
<dbReference type="CDD" id="cd01544">
    <property type="entry name" value="PBP1_GalR"/>
    <property type="match status" value="1"/>
</dbReference>
<dbReference type="PROSITE" id="PS50932">
    <property type="entry name" value="HTH_LACI_2"/>
    <property type="match status" value="1"/>
</dbReference>
<reference evidence="6 7" key="1">
    <citation type="submission" date="2019-01" db="EMBL/GenBank/DDBJ databases">
        <title>PMF-metabolizing Aryl O-demethylase.</title>
        <authorList>
            <person name="Kim M."/>
        </authorList>
    </citation>
    <scope>NUCLEOTIDE SEQUENCE [LARGE SCALE GENOMIC DNA]</scope>
    <source>
        <strain evidence="6 7">PMF1</strain>
    </source>
</reference>
<evidence type="ECO:0000256" key="3">
    <source>
        <dbReference type="ARBA" id="ARBA00023163"/>
    </source>
</evidence>
<dbReference type="Pfam" id="PF00356">
    <property type="entry name" value="LacI"/>
    <property type="match status" value="1"/>
</dbReference>
<proteinExistence type="predicted"/>
<dbReference type="Gene3D" id="3.40.50.2300">
    <property type="match status" value="2"/>
</dbReference>
<dbReference type="CDD" id="cd01392">
    <property type="entry name" value="HTH_LacI"/>
    <property type="match status" value="1"/>
</dbReference>
<keyword evidence="2" id="KW-0238">DNA-binding</keyword>
<sequence length="372" mass="41984">MATLKEISELTGYSIATISRVLNHDVSLSVTDSTREEILRVAGKLDYESKSVRSSRKKAAQLRVGIIEMMDSQMKLEDPYYLYLKSSLDKCCFEEGFETVTLQFDEEENCYKSNSQSGLNGIIAVGQFGAEQIHAMEQWTNQIIFLDSSPYEDRFSSVVPNFQVGIQQGVNYLAEMGHKTIAFVGPVISTDSMGSDAPEKRRKIFMEYMNYYRKDLKAVFIDTDRESSDVLEKTGAYLREEEHPATAFFAFNEATAIGVMQAVQQMGYRVPEDFSILSYNDTVLATLMQPQLSSISIHLEEMAQEAVKLLRRGMVESGVPPMKIAIPSSLSERESVKRIPREDLPPTEDAEQCEGKSQADRQEKTEKIENTQ</sequence>
<dbReference type="Pfam" id="PF13377">
    <property type="entry name" value="Peripla_BP_3"/>
    <property type="match status" value="1"/>
</dbReference>
<dbReference type="RefSeq" id="WP_130179452.1">
    <property type="nucleotide sequence ID" value="NZ_CP035945.1"/>
</dbReference>
<evidence type="ECO:0000259" key="5">
    <source>
        <dbReference type="PROSITE" id="PS50932"/>
    </source>
</evidence>
<gene>
    <name evidence="6" type="primary">lacR_1</name>
    <name evidence="6" type="ORF">PMF13cell1_00040</name>
</gene>
<keyword evidence="3" id="KW-0804">Transcription</keyword>
<dbReference type="KEGG" id="bpro:PMF13cell1_00040"/>
<feature type="compositionally biased region" description="Basic and acidic residues" evidence="4">
    <location>
        <begin position="353"/>
        <end position="372"/>
    </location>
</feature>
<dbReference type="InterPro" id="IPR010982">
    <property type="entry name" value="Lambda_DNA-bd_dom_sf"/>
</dbReference>
<feature type="domain" description="HTH lacI-type" evidence="5">
    <location>
        <begin position="2"/>
        <end position="58"/>
    </location>
</feature>
<evidence type="ECO:0000313" key="6">
    <source>
        <dbReference type="EMBL" id="QBE94549.1"/>
    </source>
</evidence>
<dbReference type="SMART" id="SM00354">
    <property type="entry name" value="HTH_LACI"/>
    <property type="match status" value="1"/>
</dbReference>
<dbReference type="InterPro" id="IPR028082">
    <property type="entry name" value="Peripla_BP_I"/>
</dbReference>
<dbReference type="PANTHER" id="PTHR30146">
    <property type="entry name" value="LACI-RELATED TRANSCRIPTIONAL REPRESSOR"/>
    <property type="match status" value="1"/>
</dbReference>
<feature type="compositionally biased region" description="Basic and acidic residues" evidence="4">
    <location>
        <begin position="331"/>
        <end position="344"/>
    </location>
</feature>
<dbReference type="SUPFAM" id="SSF53822">
    <property type="entry name" value="Periplasmic binding protein-like I"/>
    <property type="match status" value="1"/>
</dbReference>
<dbReference type="PANTHER" id="PTHR30146:SF149">
    <property type="entry name" value="HTH-TYPE TRANSCRIPTIONAL REGULATOR EBGR"/>
    <property type="match status" value="1"/>
</dbReference>
<dbReference type="GO" id="GO:0000976">
    <property type="term" value="F:transcription cis-regulatory region binding"/>
    <property type="evidence" value="ECO:0007669"/>
    <property type="project" value="TreeGrafter"/>
</dbReference>
<feature type="region of interest" description="Disordered" evidence="4">
    <location>
        <begin position="327"/>
        <end position="372"/>
    </location>
</feature>
<evidence type="ECO:0000256" key="1">
    <source>
        <dbReference type="ARBA" id="ARBA00023015"/>
    </source>
</evidence>
<dbReference type="AlphaFoldDB" id="A0A4P6LRT3"/>
<keyword evidence="1" id="KW-0805">Transcription regulation</keyword>
<dbReference type="GO" id="GO:0003700">
    <property type="term" value="F:DNA-binding transcription factor activity"/>
    <property type="evidence" value="ECO:0007669"/>
    <property type="project" value="TreeGrafter"/>
</dbReference>
<dbReference type="InterPro" id="IPR000843">
    <property type="entry name" value="HTH_LacI"/>
</dbReference>
<dbReference type="Gene3D" id="1.10.260.40">
    <property type="entry name" value="lambda repressor-like DNA-binding domains"/>
    <property type="match status" value="1"/>
</dbReference>
<evidence type="ECO:0000313" key="7">
    <source>
        <dbReference type="Proteomes" id="UP000289794"/>
    </source>
</evidence>
<accession>A0A4P6LRT3</accession>
<dbReference type="InterPro" id="IPR046335">
    <property type="entry name" value="LacI/GalR-like_sensor"/>
</dbReference>
<protein>
    <submittedName>
        <fullName evidence="6">HTH-type transcriptional regulator LacR</fullName>
    </submittedName>
</protein>
<dbReference type="EMBL" id="CP035945">
    <property type="protein sequence ID" value="QBE94549.1"/>
    <property type="molecule type" value="Genomic_DNA"/>
</dbReference>
<name>A0A4P6LRT3_9FIRM</name>
<organism evidence="6 7">
    <name type="scientific">Blautia producta</name>
    <dbReference type="NCBI Taxonomy" id="33035"/>
    <lineage>
        <taxon>Bacteria</taxon>
        <taxon>Bacillati</taxon>
        <taxon>Bacillota</taxon>
        <taxon>Clostridia</taxon>
        <taxon>Lachnospirales</taxon>
        <taxon>Lachnospiraceae</taxon>
        <taxon>Blautia</taxon>
    </lineage>
</organism>
<dbReference type="SUPFAM" id="SSF47413">
    <property type="entry name" value="lambda repressor-like DNA-binding domains"/>
    <property type="match status" value="1"/>
</dbReference>